<dbReference type="GO" id="GO:0050622">
    <property type="term" value="F:glycine dehydrogenase (cyanide-forming) activity"/>
    <property type="evidence" value="ECO:0007669"/>
    <property type="project" value="UniProtKB-EC"/>
</dbReference>
<dbReference type="Gene3D" id="3.10.20.440">
    <property type="entry name" value="2Fe-2S iron-sulphur cluster binding domain, sarcosine oxidase, alpha subunit, N-terminal domain"/>
    <property type="match status" value="1"/>
</dbReference>
<dbReference type="EMBL" id="PQWO01000021">
    <property type="protein sequence ID" value="PZD71152.1"/>
    <property type="molecule type" value="Genomic_DNA"/>
</dbReference>
<comment type="caution">
    <text evidence="2">The sequence shown here is derived from an EMBL/GenBank/DDBJ whole genome shotgun (WGS) entry which is preliminary data.</text>
</comment>
<dbReference type="Proteomes" id="UP000248857">
    <property type="component" value="Unassembled WGS sequence"/>
</dbReference>
<keyword evidence="3" id="KW-1185">Reference proteome</keyword>
<name>A0A2W1JJC6_9CYAN</name>
<protein>
    <submittedName>
        <fullName evidence="2">Hydrogen cyanide synthase subunit HcnA</fullName>
        <ecNumber evidence="2">1.4.99.5</ecNumber>
    </submittedName>
</protein>
<organism evidence="2 3">
    <name type="scientific">Acaryochloris thomasi RCC1774</name>
    <dbReference type="NCBI Taxonomy" id="1764569"/>
    <lineage>
        <taxon>Bacteria</taxon>
        <taxon>Bacillati</taxon>
        <taxon>Cyanobacteriota</taxon>
        <taxon>Cyanophyceae</taxon>
        <taxon>Acaryochloridales</taxon>
        <taxon>Acaryochloridaceae</taxon>
        <taxon>Acaryochloris</taxon>
        <taxon>Acaryochloris thomasi</taxon>
    </lineage>
</organism>
<reference evidence="2 3" key="1">
    <citation type="journal article" date="2018" name="Sci. Rep.">
        <title>A novel species of the marine cyanobacterium Acaryochloris with a unique pigment content and lifestyle.</title>
        <authorList>
            <person name="Partensky F."/>
            <person name="Six C."/>
            <person name="Ratin M."/>
            <person name="Garczarek L."/>
            <person name="Vaulot D."/>
            <person name="Probert I."/>
            <person name="Calteau A."/>
            <person name="Gourvil P."/>
            <person name="Marie D."/>
            <person name="Grebert T."/>
            <person name="Bouchier C."/>
            <person name="Le Panse S."/>
            <person name="Gachenot M."/>
            <person name="Rodriguez F."/>
            <person name="Garrido J.L."/>
        </authorList>
    </citation>
    <scope>NUCLEOTIDE SEQUENCE [LARGE SCALE GENOMIC DNA]</scope>
    <source>
        <strain evidence="2 3">RCC1774</strain>
    </source>
</reference>
<evidence type="ECO:0000313" key="2">
    <source>
        <dbReference type="EMBL" id="PZD71152.1"/>
    </source>
</evidence>
<gene>
    <name evidence="2" type="primary">hcnA</name>
    <name evidence="2" type="ORF">C1752_07880</name>
</gene>
<keyword evidence="1 2" id="KW-0560">Oxidoreductase</keyword>
<proteinExistence type="predicted"/>
<dbReference type="SUPFAM" id="SSF54292">
    <property type="entry name" value="2Fe-2S ferredoxin-like"/>
    <property type="match status" value="1"/>
</dbReference>
<dbReference type="InterPro" id="IPR042204">
    <property type="entry name" value="2Fe-2S-bd_N"/>
</dbReference>
<dbReference type="InterPro" id="IPR036010">
    <property type="entry name" value="2Fe-2S_ferredoxin-like_sf"/>
</dbReference>
<dbReference type="AlphaFoldDB" id="A0A2W1JJC6"/>
<evidence type="ECO:0000256" key="1">
    <source>
        <dbReference type="ARBA" id="ARBA00023002"/>
    </source>
</evidence>
<evidence type="ECO:0000313" key="3">
    <source>
        <dbReference type="Proteomes" id="UP000248857"/>
    </source>
</evidence>
<dbReference type="OrthoDB" id="573392at2"/>
<dbReference type="GO" id="GO:0051536">
    <property type="term" value="F:iron-sulfur cluster binding"/>
    <property type="evidence" value="ECO:0007669"/>
    <property type="project" value="InterPro"/>
</dbReference>
<dbReference type="EC" id="1.4.99.5" evidence="2"/>
<accession>A0A2W1JJC6</accession>
<dbReference type="RefSeq" id="WP_110988352.1">
    <property type="nucleotide sequence ID" value="NZ_CAWNWM010000021.1"/>
</dbReference>
<sequence>MFKRLAPSNPQTVTVKIEGEAVQVPLGETVAAAVLVHDLGYTRTHPISGAPRAPLCMMGVCFECLMEIDGLPNRQTCQIQVAEGMDIRRQQGVGGDNA</sequence>
<dbReference type="Pfam" id="PF13510">
    <property type="entry name" value="Fer2_4"/>
    <property type="match status" value="1"/>
</dbReference>